<gene>
    <name evidence="2" type="ORF">SEVIR_5G447550v2</name>
</gene>
<dbReference type="AlphaFoldDB" id="A0A4U6V4J5"/>
<protein>
    <recommendedName>
        <fullName evidence="4">Secreted protein</fullName>
    </recommendedName>
</protein>
<feature type="chain" id="PRO_5020662071" description="Secreted protein" evidence="1">
    <location>
        <begin position="24"/>
        <end position="86"/>
    </location>
</feature>
<keyword evidence="1" id="KW-0732">Signal</keyword>
<proteinExistence type="predicted"/>
<sequence length="86" mass="9522">MTFQTSNAACSSILLLLVRTSSFLDGSSTRRSREASDLIRSSTVRCDGNGMQTSDHCSSELFPTRHGKHECIINLHSTRQKKSLGY</sequence>
<evidence type="ECO:0000313" key="3">
    <source>
        <dbReference type="Proteomes" id="UP000298652"/>
    </source>
</evidence>
<reference evidence="2" key="1">
    <citation type="submission" date="2019-03" db="EMBL/GenBank/DDBJ databases">
        <title>WGS assembly of Setaria viridis.</title>
        <authorList>
            <person name="Huang P."/>
            <person name="Jenkins J."/>
            <person name="Grimwood J."/>
            <person name="Barry K."/>
            <person name="Healey A."/>
            <person name="Mamidi S."/>
            <person name="Sreedasyam A."/>
            <person name="Shu S."/>
            <person name="Feldman M."/>
            <person name="Wu J."/>
            <person name="Yu Y."/>
            <person name="Chen C."/>
            <person name="Johnson J."/>
            <person name="Rokhsar D."/>
            <person name="Baxter I."/>
            <person name="Schmutz J."/>
            <person name="Brutnell T."/>
            <person name="Kellogg E."/>
        </authorList>
    </citation>
    <scope>NUCLEOTIDE SEQUENCE [LARGE SCALE GENOMIC DNA]</scope>
</reference>
<evidence type="ECO:0000313" key="2">
    <source>
        <dbReference type="EMBL" id="TKW18687.1"/>
    </source>
</evidence>
<evidence type="ECO:0000256" key="1">
    <source>
        <dbReference type="SAM" id="SignalP"/>
    </source>
</evidence>
<accession>A0A4U6V4J5</accession>
<dbReference type="Proteomes" id="UP000298652">
    <property type="component" value="Chromosome 5"/>
</dbReference>
<keyword evidence="3" id="KW-1185">Reference proteome</keyword>
<dbReference type="EMBL" id="CM016556">
    <property type="protein sequence ID" value="TKW18687.1"/>
    <property type="molecule type" value="Genomic_DNA"/>
</dbReference>
<dbReference type="Gramene" id="TKW18687">
    <property type="protein sequence ID" value="TKW18687"/>
    <property type="gene ID" value="SEVIR_5G447550v2"/>
</dbReference>
<feature type="signal peptide" evidence="1">
    <location>
        <begin position="1"/>
        <end position="23"/>
    </location>
</feature>
<organism evidence="2 3">
    <name type="scientific">Setaria viridis</name>
    <name type="common">Green bristlegrass</name>
    <name type="synonym">Setaria italica subsp. viridis</name>
    <dbReference type="NCBI Taxonomy" id="4556"/>
    <lineage>
        <taxon>Eukaryota</taxon>
        <taxon>Viridiplantae</taxon>
        <taxon>Streptophyta</taxon>
        <taxon>Embryophyta</taxon>
        <taxon>Tracheophyta</taxon>
        <taxon>Spermatophyta</taxon>
        <taxon>Magnoliopsida</taxon>
        <taxon>Liliopsida</taxon>
        <taxon>Poales</taxon>
        <taxon>Poaceae</taxon>
        <taxon>PACMAD clade</taxon>
        <taxon>Panicoideae</taxon>
        <taxon>Panicodae</taxon>
        <taxon>Paniceae</taxon>
        <taxon>Cenchrinae</taxon>
        <taxon>Setaria</taxon>
    </lineage>
</organism>
<name>A0A4U6V4J5_SETVI</name>
<evidence type="ECO:0008006" key="4">
    <source>
        <dbReference type="Google" id="ProtNLM"/>
    </source>
</evidence>